<gene>
    <name evidence="1" type="ORF">LMG3328_05861</name>
</gene>
<protein>
    <submittedName>
        <fullName evidence="1">Uncharacterized protein</fullName>
    </submittedName>
</protein>
<dbReference type="EMBL" id="CADILE010000033">
    <property type="protein sequence ID" value="CAB3925949.1"/>
    <property type="molecule type" value="Genomic_DNA"/>
</dbReference>
<reference evidence="1 2" key="1">
    <citation type="submission" date="2020-04" db="EMBL/GenBank/DDBJ databases">
        <authorList>
            <person name="De Canck E."/>
        </authorList>
    </citation>
    <scope>NUCLEOTIDE SEQUENCE [LARGE SCALE GENOMIC DNA]</scope>
    <source>
        <strain evidence="1 2">LMG 3328</strain>
    </source>
</reference>
<name>A0A2M9GS84_9BURK</name>
<sequence length="259" mass="28765">MRKGLVILLMWLGMLAGCNGEPSYQGFTFVAFNYTPWDIDTIRISDSEGRSATSGAMGVGGGEGSGTCCYTLKGTDFTVKWSGADGEEAYKHLHDGKLDEVIFHKEATVHFPPTEIPPGSGPLYLELHIYPDERMELALSRKLLGQTRFPIVAVTDWLYAKHRDALAQYKDGEEVLRVVGKVTRNAWTKYRLIDKKDLQQFMYLYFTVASNFDVDPEIAKVLATPDRKPGDFAAAMDALTPERIAHLRKVGTPPGDKNG</sequence>
<accession>A0A2M9GS84</accession>
<dbReference type="PROSITE" id="PS51257">
    <property type="entry name" value="PROKAR_LIPOPROTEIN"/>
    <property type="match status" value="1"/>
</dbReference>
<dbReference type="Proteomes" id="UP000494122">
    <property type="component" value="Unassembled WGS sequence"/>
</dbReference>
<dbReference type="AlphaFoldDB" id="A0A2M9GS84"/>
<proteinExistence type="predicted"/>
<organism evidence="1 2">
    <name type="scientific">Achromobacter ruhlandii</name>
    <dbReference type="NCBI Taxonomy" id="72557"/>
    <lineage>
        <taxon>Bacteria</taxon>
        <taxon>Pseudomonadati</taxon>
        <taxon>Pseudomonadota</taxon>
        <taxon>Betaproteobacteria</taxon>
        <taxon>Burkholderiales</taxon>
        <taxon>Alcaligenaceae</taxon>
        <taxon>Achromobacter</taxon>
    </lineage>
</organism>
<evidence type="ECO:0000313" key="2">
    <source>
        <dbReference type="Proteomes" id="UP000494122"/>
    </source>
</evidence>
<dbReference type="RefSeq" id="WP_059270991.1">
    <property type="nucleotide sequence ID" value="NZ_JAOYLY010000038.1"/>
</dbReference>
<evidence type="ECO:0000313" key="1">
    <source>
        <dbReference type="EMBL" id="CAB3925949.1"/>
    </source>
</evidence>